<evidence type="ECO:0000256" key="1">
    <source>
        <dbReference type="SAM" id="MobiDB-lite"/>
    </source>
</evidence>
<feature type="compositionally biased region" description="Polar residues" evidence="1">
    <location>
        <begin position="251"/>
        <end position="264"/>
    </location>
</feature>
<protein>
    <submittedName>
        <fullName evidence="2">Uncharacterized protein</fullName>
    </submittedName>
</protein>
<proteinExistence type="predicted"/>
<dbReference type="EMBL" id="BTSY01000001">
    <property type="protein sequence ID" value="GMT09200.1"/>
    <property type="molecule type" value="Genomic_DNA"/>
</dbReference>
<feature type="compositionally biased region" description="Polar residues" evidence="1">
    <location>
        <begin position="278"/>
        <end position="290"/>
    </location>
</feature>
<feature type="region of interest" description="Disordered" evidence="1">
    <location>
        <begin position="251"/>
        <end position="290"/>
    </location>
</feature>
<dbReference type="AlphaFoldDB" id="A0AAV5UPW5"/>
<sequence length="290" mass="30870">GMAKRNQRNRRQGTNELAADSLPRKKGRMSPTTNGSAEPEYTMIDLVHSVERLHYCKSGERRDSVLWADVKKHYKKITGRVLTTEEFNKLAGLNGVSRKEIITGPLAGLVVADDPAALVVHFKYDATKGDPLINHRFYLEAAGAKKTSVHHASGAERGTISPRFADITNTVSPSRSDTASSSSSSLSPICLSFSTDPDTEASAFSPVSAASPLSSSAPISPDTREFVTANDALAAPAADGDTLFLTARTSPITSDWDSSPSRAGTATPHDRSGGGSILSLQDQEKTLNLS</sequence>
<gene>
    <name evidence="2" type="ORF">PFISCL1PPCAC_497</name>
</gene>
<accession>A0AAV5UPW5</accession>
<comment type="caution">
    <text evidence="2">The sequence shown here is derived from an EMBL/GenBank/DDBJ whole genome shotgun (WGS) entry which is preliminary data.</text>
</comment>
<feature type="compositionally biased region" description="Low complexity" evidence="1">
    <location>
        <begin position="172"/>
        <end position="187"/>
    </location>
</feature>
<feature type="non-terminal residue" evidence="2">
    <location>
        <position position="290"/>
    </location>
</feature>
<feature type="compositionally biased region" description="Basic residues" evidence="1">
    <location>
        <begin position="1"/>
        <end position="11"/>
    </location>
</feature>
<feature type="non-terminal residue" evidence="2">
    <location>
        <position position="1"/>
    </location>
</feature>
<feature type="region of interest" description="Disordered" evidence="1">
    <location>
        <begin position="1"/>
        <end position="40"/>
    </location>
</feature>
<evidence type="ECO:0000313" key="2">
    <source>
        <dbReference type="EMBL" id="GMT09200.1"/>
    </source>
</evidence>
<name>A0AAV5UPW5_9BILA</name>
<evidence type="ECO:0000313" key="3">
    <source>
        <dbReference type="Proteomes" id="UP001432322"/>
    </source>
</evidence>
<reference evidence="2" key="1">
    <citation type="submission" date="2023-10" db="EMBL/GenBank/DDBJ databases">
        <title>Genome assembly of Pristionchus species.</title>
        <authorList>
            <person name="Yoshida K."/>
            <person name="Sommer R.J."/>
        </authorList>
    </citation>
    <scope>NUCLEOTIDE SEQUENCE</scope>
    <source>
        <strain evidence="2">RS5133</strain>
    </source>
</reference>
<feature type="region of interest" description="Disordered" evidence="1">
    <location>
        <begin position="164"/>
        <end position="187"/>
    </location>
</feature>
<organism evidence="2 3">
    <name type="scientific">Pristionchus fissidentatus</name>
    <dbReference type="NCBI Taxonomy" id="1538716"/>
    <lineage>
        <taxon>Eukaryota</taxon>
        <taxon>Metazoa</taxon>
        <taxon>Ecdysozoa</taxon>
        <taxon>Nematoda</taxon>
        <taxon>Chromadorea</taxon>
        <taxon>Rhabditida</taxon>
        <taxon>Rhabditina</taxon>
        <taxon>Diplogasteromorpha</taxon>
        <taxon>Diplogasteroidea</taxon>
        <taxon>Neodiplogasteridae</taxon>
        <taxon>Pristionchus</taxon>
    </lineage>
</organism>
<keyword evidence="3" id="KW-1185">Reference proteome</keyword>
<dbReference type="Proteomes" id="UP001432322">
    <property type="component" value="Unassembled WGS sequence"/>
</dbReference>